<dbReference type="PANTHER" id="PTHR47074">
    <property type="entry name" value="BNAC02G40300D PROTEIN"/>
    <property type="match status" value="1"/>
</dbReference>
<evidence type="ECO:0000259" key="1">
    <source>
        <dbReference type="Pfam" id="PF13456"/>
    </source>
</evidence>
<reference evidence="2" key="1">
    <citation type="submission" date="2018-02" db="EMBL/GenBank/DDBJ databases">
        <authorList>
            <person name="Cohen D.B."/>
            <person name="Kent A.D."/>
        </authorList>
    </citation>
    <scope>NUCLEOTIDE SEQUENCE</scope>
</reference>
<name>A0A2N9F3Y7_FAGSY</name>
<proteinExistence type="predicted"/>
<dbReference type="Pfam" id="PF13456">
    <property type="entry name" value="RVT_3"/>
    <property type="match status" value="1"/>
</dbReference>
<protein>
    <recommendedName>
        <fullName evidence="1">RNase H type-1 domain-containing protein</fullName>
    </recommendedName>
</protein>
<dbReference type="AlphaFoldDB" id="A0A2N9F3Y7"/>
<dbReference type="InterPro" id="IPR052929">
    <property type="entry name" value="RNase_H-like_EbsB-rel"/>
</dbReference>
<accession>A0A2N9F3Y7</accession>
<evidence type="ECO:0000313" key="2">
    <source>
        <dbReference type="EMBL" id="SPC81863.1"/>
    </source>
</evidence>
<organism evidence="2">
    <name type="scientific">Fagus sylvatica</name>
    <name type="common">Beechnut</name>
    <dbReference type="NCBI Taxonomy" id="28930"/>
    <lineage>
        <taxon>Eukaryota</taxon>
        <taxon>Viridiplantae</taxon>
        <taxon>Streptophyta</taxon>
        <taxon>Embryophyta</taxon>
        <taxon>Tracheophyta</taxon>
        <taxon>Spermatophyta</taxon>
        <taxon>Magnoliopsida</taxon>
        <taxon>eudicotyledons</taxon>
        <taxon>Gunneridae</taxon>
        <taxon>Pentapetalae</taxon>
        <taxon>rosids</taxon>
        <taxon>fabids</taxon>
        <taxon>Fagales</taxon>
        <taxon>Fagaceae</taxon>
        <taxon>Fagus</taxon>
    </lineage>
</organism>
<dbReference type="GO" id="GO:0003676">
    <property type="term" value="F:nucleic acid binding"/>
    <property type="evidence" value="ECO:0007669"/>
    <property type="project" value="InterPro"/>
</dbReference>
<dbReference type="InterPro" id="IPR002156">
    <property type="entry name" value="RNaseH_domain"/>
</dbReference>
<gene>
    <name evidence="2" type="ORF">FSB_LOCUS9745</name>
</gene>
<sequence>MPTRLFCLTAHANIFFQHVQGFSKERLGLTIPAHSPEIEIFFTTAWFIWRHHNEIWSSSRKPNARLIPSRAAQYALEYIEAVTDSPGPREAGVHRWIPPPNPEVVKVNVASFGFKAQQKVGLGVVVKNFKGEFMAASSEKVDAEGDLMWCSALSVFRALNFSLSIGFFAVVIECSDSSLISMLNSGQDVFLELGWVIEDIKELLSIVSFYFIL</sequence>
<feature type="domain" description="RNase H type-1" evidence="1">
    <location>
        <begin position="116"/>
        <end position="205"/>
    </location>
</feature>
<dbReference type="GO" id="GO:0004523">
    <property type="term" value="F:RNA-DNA hybrid ribonuclease activity"/>
    <property type="evidence" value="ECO:0007669"/>
    <property type="project" value="InterPro"/>
</dbReference>
<dbReference type="PANTHER" id="PTHR47074:SF48">
    <property type="entry name" value="POLYNUCLEOTIDYL TRANSFERASE, RIBONUCLEASE H-LIKE SUPERFAMILY PROTEIN"/>
    <property type="match status" value="1"/>
</dbReference>
<dbReference type="EMBL" id="OIVN01000543">
    <property type="protein sequence ID" value="SPC81863.1"/>
    <property type="molecule type" value="Genomic_DNA"/>
</dbReference>